<name>A0AAU9JM80_9CILI</name>
<comment type="caution">
    <text evidence="2">The sequence shown here is derived from an EMBL/GenBank/DDBJ whole genome shotgun (WGS) entry which is preliminary data.</text>
</comment>
<evidence type="ECO:0000256" key="1">
    <source>
        <dbReference type="SAM" id="SignalP"/>
    </source>
</evidence>
<keyword evidence="3" id="KW-1185">Reference proteome</keyword>
<evidence type="ECO:0000313" key="3">
    <source>
        <dbReference type="Proteomes" id="UP001162131"/>
    </source>
</evidence>
<evidence type="ECO:0000313" key="2">
    <source>
        <dbReference type="EMBL" id="CAG9327431.1"/>
    </source>
</evidence>
<protein>
    <submittedName>
        <fullName evidence="2">Uncharacterized protein</fullName>
    </submittedName>
</protein>
<dbReference type="AlphaFoldDB" id="A0AAU9JM80"/>
<feature type="chain" id="PRO_5043347577" evidence="1">
    <location>
        <begin position="19"/>
        <end position="80"/>
    </location>
</feature>
<organism evidence="2 3">
    <name type="scientific">Blepharisma stoltei</name>
    <dbReference type="NCBI Taxonomy" id="1481888"/>
    <lineage>
        <taxon>Eukaryota</taxon>
        <taxon>Sar</taxon>
        <taxon>Alveolata</taxon>
        <taxon>Ciliophora</taxon>
        <taxon>Postciliodesmatophora</taxon>
        <taxon>Heterotrichea</taxon>
        <taxon>Heterotrichida</taxon>
        <taxon>Blepharismidae</taxon>
        <taxon>Blepharisma</taxon>
    </lineage>
</organism>
<keyword evidence="1" id="KW-0732">Signal</keyword>
<accession>A0AAU9JM80</accession>
<dbReference type="EMBL" id="CAJZBQ010000043">
    <property type="protein sequence ID" value="CAG9327431.1"/>
    <property type="molecule type" value="Genomic_DNA"/>
</dbReference>
<feature type="signal peptide" evidence="1">
    <location>
        <begin position="1"/>
        <end position="18"/>
    </location>
</feature>
<gene>
    <name evidence="2" type="ORF">BSTOLATCC_MIC43470</name>
</gene>
<proteinExistence type="predicted"/>
<sequence>MNIWTFTLFSLSTILLSASVLEIFPKQCSQYFYDNLKSKEVLLPEAVLREENHGTFSISLWMKLIDITKSGTIFTMKIAE</sequence>
<dbReference type="Proteomes" id="UP001162131">
    <property type="component" value="Unassembled WGS sequence"/>
</dbReference>
<reference evidence="2" key="1">
    <citation type="submission" date="2021-09" db="EMBL/GenBank/DDBJ databases">
        <authorList>
            <consortium name="AG Swart"/>
            <person name="Singh M."/>
            <person name="Singh A."/>
            <person name="Seah K."/>
            <person name="Emmerich C."/>
        </authorList>
    </citation>
    <scope>NUCLEOTIDE SEQUENCE</scope>
    <source>
        <strain evidence="2">ATCC30299</strain>
    </source>
</reference>